<dbReference type="GO" id="GO:0016788">
    <property type="term" value="F:hydrolase activity, acting on ester bonds"/>
    <property type="evidence" value="ECO:0007669"/>
    <property type="project" value="UniProtKB-ARBA"/>
</dbReference>
<keyword evidence="3" id="KW-0378">Hydrolase</keyword>
<sequence length="676" mass="73716">MKQRFLIYLIALFSLGGFAQSQTKVTLSGANNQATITRGGIGANSALWLPVTSDNLFSDVPMKGRLRLNDVTSKLEVHDGIDWIDASGFSAWKQREYSEGQVVTKEINSVLYVFKSTSNSNETEPLLLSEKEAWSLNSYGGTYVAEWLPGTYTAGKIVSRSGWAYYCLTTNNTDPVLLSPPNWIKLGKWRGSYNTGTIYNNGDVVVDGSNIVHISNYDNNNYPVNYGIVSKWTVITDNPTKIVCWGDSLTAGAGSTGNSNYPATLSILSNVMCYNQGVPGETSTQIKTRFFEHPELWHLPTIFWVGRNNYGDPETVKADLAEMIAALGHDNYLVVGIIKATTDGDGPIETLTDELLALYGSKFLDLQRYLLRIYDASNAQDVADHAAGDIAWSMRSDWLHLNNKGYFYVAKFIESKLNLLLGKEYGYYTNMESGGIRVTNNTTPANDTAGLELLYRPDLGKAFVQAYSRKDSEVLPLSVGYASPVNEAILYLIENGGELYIGSPGTWTSGNVSQLVRDDATGRALTVPKVPTNYIPASNPDGTLRQSLGYDTGNEFSIGSPYPESGYKFQVEGATRIGVLSGVSLYLGQFNTTKGYISARNAGITQDIQMFTKSFLVGSSDIISTGEALQVGGKIKATSDIEITDATKGVIMTDTVTGTRYRMQITSGAITITALP</sequence>
<dbReference type="Gene3D" id="3.40.50.1110">
    <property type="entry name" value="SGNH hydrolase"/>
    <property type="match status" value="1"/>
</dbReference>
<dbReference type="InterPro" id="IPR036514">
    <property type="entry name" value="SGNH_hydro_sf"/>
</dbReference>
<proteinExistence type="predicted"/>
<feature type="domain" description="SGNH hydrolase-type esterase" evidence="2">
    <location>
        <begin position="244"/>
        <end position="406"/>
    </location>
</feature>
<dbReference type="AlphaFoldDB" id="A0A444GLL6"/>
<name>A0A444GLL6_9FLAO</name>
<dbReference type="InterPro" id="IPR013830">
    <property type="entry name" value="SGNH_hydro"/>
</dbReference>
<dbReference type="OrthoDB" id="9794725at2"/>
<organism evidence="3 4">
    <name type="scientific">Flavobacterium cerinum</name>
    <dbReference type="NCBI Taxonomy" id="2502784"/>
    <lineage>
        <taxon>Bacteria</taxon>
        <taxon>Pseudomonadati</taxon>
        <taxon>Bacteroidota</taxon>
        <taxon>Flavobacteriia</taxon>
        <taxon>Flavobacteriales</taxon>
        <taxon>Flavobacteriaceae</taxon>
        <taxon>Flavobacterium</taxon>
    </lineage>
</organism>
<evidence type="ECO:0000259" key="2">
    <source>
        <dbReference type="Pfam" id="PF13472"/>
    </source>
</evidence>
<gene>
    <name evidence="3" type="ORF">EPI11_17685</name>
</gene>
<dbReference type="Pfam" id="PF13472">
    <property type="entry name" value="Lipase_GDSL_2"/>
    <property type="match status" value="1"/>
</dbReference>
<keyword evidence="4" id="KW-1185">Reference proteome</keyword>
<evidence type="ECO:0000256" key="1">
    <source>
        <dbReference type="SAM" id="SignalP"/>
    </source>
</evidence>
<dbReference type="EMBL" id="SBII01000016">
    <property type="protein sequence ID" value="RWW91874.1"/>
    <property type="molecule type" value="Genomic_DNA"/>
</dbReference>
<keyword evidence="1" id="KW-0732">Signal</keyword>
<dbReference type="RefSeq" id="WP_128391326.1">
    <property type="nucleotide sequence ID" value="NZ_SBII01000016.1"/>
</dbReference>
<evidence type="ECO:0000313" key="3">
    <source>
        <dbReference type="EMBL" id="RWW91874.1"/>
    </source>
</evidence>
<comment type="caution">
    <text evidence="3">The sequence shown here is derived from an EMBL/GenBank/DDBJ whole genome shotgun (WGS) entry which is preliminary data.</text>
</comment>
<evidence type="ECO:0000313" key="4">
    <source>
        <dbReference type="Proteomes" id="UP000287527"/>
    </source>
</evidence>
<feature type="chain" id="PRO_5019068340" evidence="1">
    <location>
        <begin position="22"/>
        <end position="676"/>
    </location>
</feature>
<dbReference type="CDD" id="cd00229">
    <property type="entry name" value="SGNH_hydrolase"/>
    <property type="match status" value="1"/>
</dbReference>
<dbReference type="SUPFAM" id="SSF52266">
    <property type="entry name" value="SGNH hydrolase"/>
    <property type="match status" value="1"/>
</dbReference>
<reference evidence="3 4" key="1">
    <citation type="submission" date="2019-01" db="EMBL/GenBank/DDBJ databases">
        <title>Flavobacterium sp. nov.,isolated from freshwater.</title>
        <authorList>
            <person name="Zhang R."/>
            <person name="Du Z.-J."/>
        </authorList>
    </citation>
    <scope>NUCLEOTIDE SEQUENCE [LARGE SCALE GENOMIC DNA]</scope>
    <source>
        <strain evidence="3 4">1E403</strain>
    </source>
</reference>
<accession>A0A444GLL6</accession>
<dbReference type="Proteomes" id="UP000287527">
    <property type="component" value="Unassembled WGS sequence"/>
</dbReference>
<protein>
    <submittedName>
        <fullName evidence="3">SGNH/GDSL hydrolase family protein</fullName>
    </submittedName>
</protein>
<feature type="signal peptide" evidence="1">
    <location>
        <begin position="1"/>
        <end position="21"/>
    </location>
</feature>